<comment type="caution">
    <text evidence="1">The sequence shown here is derived from an EMBL/GenBank/DDBJ whole genome shotgun (WGS) entry which is preliminary data.</text>
</comment>
<sequence>MFLTIPSDFSSARRLPPVEIAGFRCVFVGRGRLRGDFVVFNCVLEPGDNHVPMVCIPAGSVGIPHDLVDAETLGTAILNARDYDESHIGAVVQRMPDEAGEDLYSRLTGQPVGKTGNWSATCLVCYYPQIGKWKAIREAPSLRWVNDVDTRIRVGILECPGGVGAEELGGMVLESYARVDAWCARNGRNPYTGMPCPLREDLGGDGVLVLTPPAYFQEDYAPAPGVVRGYYHHVDAMALPQEPGSRWYGGWVRGLDAWLCWRVVPAGDADGLLEAWQAAHGRAVEASSAGCEGEPGAGCFSSRGVVSNRSWASHWFRRELASGDVLELVLDVKQPGRRKRLAGKAVKTWERCARHTQLLPPDNATGTQA</sequence>
<gene>
    <name evidence="1" type="ORF">PSSU_1421</name>
</gene>
<protein>
    <submittedName>
        <fullName evidence="1">Uncharacterized protein</fullName>
    </submittedName>
</protein>
<dbReference type="AlphaFoldDB" id="A0A261ERV8"/>
<dbReference type="EMBL" id="MWWQ01000014">
    <property type="protein sequence ID" value="OZG49597.1"/>
    <property type="molecule type" value="Genomic_DNA"/>
</dbReference>
<organism evidence="1 2">
    <name type="scientific">Pseudoscardovia suis</name>
    <dbReference type="NCBI Taxonomy" id="987063"/>
    <lineage>
        <taxon>Bacteria</taxon>
        <taxon>Bacillati</taxon>
        <taxon>Actinomycetota</taxon>
        <taxon>Actinomycetes</taxon>
        <taxon>Bifidobacteriales</taxon>
        <taxon>Bifidobacteriaceae</taxon>
        <taxon>Pseudoscardovia</taxon>
    </lineage>
</organism>
<reference evidence="1 2" key="1">
    <citation type="journal article" date="2017" name="BMC Genomics">
        <title>Comparative genomic and phylogenomic analyses of the Bifidobacteriaceae family.</title>
        <authorList>
            <person name="Lugli G.A."/>
            <person name="Milani C."/>
            <person name="Turroni F."/>
            <person name="Duranti S."/>
            <person name="Mancabelli L."/>
            <person name="Mangifesta M."/>
            <person name="Ferrario C."/>
            <person name="Modesto M."/>
            <person name="Mattarelli P."/>
            <person name="Jiri K."/>
            <person name="van Sinderen D."/>
            <person name="Ventura M."/>
        </authorList>
    </citation>
    <scope>NUCLEOTIDE SEQUENCE [LARGE SCALE GENOMIC DNA]</scope>
    <source>
        <strain evidence="1 2">DSM 24744</strain>
    </source>
</reference>
<dbReference type="Proteomes" id="UP000216454">
    <property type="component" value="Unassembled WGS sequence"/>
</dbReference>
<keyword evidence="2" id="KW-1185">Reference proteome</keyword>
<proteinExistence type="predicted"/>
<evidence type="ECO:0000313" key="2">
    <source>
        <dbReference type="Proteomes" id="UP000216454"/>
    </source>
</evidence>
<accession>A0A261ERV8</accession>
<evidence type="ECO:0000313" key="1">
    <source>
        <dbReference type="EMBL" id="OZG49597.1"/>
    </source>
</evidence>
<name>A0A261ERV8_9BIFI</name>